<dbReference type="GO" id="GO:0016301">
    <property type="term" value="F:kinase activity"/>
    <property type="evidence" value="ECO:0007669"/>
    <property type="project" value="UniProtKB-KW"/>
</dbReference>
<sequence>MSSSPQAFTLKIPANRVLNAAGIVLQDEKASVITLDKFLLANVTYEYSDAFDISLDIKNIENYSFLGTDLYSWTRHIVSTTLEFLEVENISINILAQFDDGFFLENMVETGLGATSCLTICVIYSLYEILKLNGVLTDMPIQDFRYFTRFLFTVHQYVLPEKSGCNVMSSCIGPMNFFIMGFTTLLLTDYYILLGTFGHASSTQKILDLSSMINSDKLKSINILITEKLNMLAQNQNSNELSDDALHERKIVIKRLYEDYLDELRNLSHNIVPDRQYEILKNTSKFDILGCGVSLAGGEDTVWCLTKDIEAVKDYWDKEFPYVITSKLLPHGTSKIFTSEN</sequence>
<dbReference type="AlphaFoldDB" id="A0AAX4J9X4"/>
<gene>
    <name evidence="1" type="ORF">VNE69_02269</name>
</gene>
<dbReference type="SUPFAM" id="SSF54211">
    <property type="entry name" value="Ribosomal protein S5 domain 2-like"/>
    <property type="match status" value="1"/>
</dbReference>
<keyword evidence="1" id="KW-0418">Kinase</keyword>
<name>A0AAX4J9X4_9MICR</name>
<proteinExistence type="predicted"/>
<dbReference type="KEGG" id="vnx:VNE69_02269"/>
<dbReference type="RefSeq" id="XP_065328895.1">
    <property type="nucleotide sequence ID" value="XM_065472823.1"/>
</dbReference>
<protein>
    <submittedName>
        <fullName evidence="1">Mevalonate kinase</fullName>
    </submittedName>
</protein>
<dbReference type="EMBL" id="CP142727">
    <property type="protein sequence ID" value="WUR02750.1"/>
    <property type="molecule type" value="Genomic_DNA"/>
</dbReference>
<evidence type="ECO:0000313" key="2">
    <source>
        <dbReference type="Proteomes" id="UP001334084"/>
    </source>
</evidence>
<accession>A0AAX4J9X4</accession>
<dbReference type="GeneID" id="90540559"/>
<organism evidence="1 2">
    <name type="scientific">Vairimorpha necatrix</name>
    <dbReference type="NCBI Taxonomy" id="6039"/>
    <lineage>
        <taxon>Eukaryota</taxon>
        <taxon>Fungi</taxon>
        <taxon>Fungi incertae sedis</taxon>
        <taxon>Microsporidia</taxon>
        <taxon>Nosematidae</taxon>
        <taxon>Vairimorpha</taxon>
    </lineage>
</organism>
<keyword evidence="2" id="KW-1185">Reference proteome</keyword>
<evidence type="ECO:0000313" key="1">
    <source>
        <dbReference type="EMBL" id="WUR02750.1"/>
    </source>
</evidence>
<dbReference type="InterPro" id="IPR020568">
    <property type="entry name" value="Ribosomal_Su5_D2-typ_SF"/>
</dbReference>
<reference evidence="1" key="1">
    <citation type="journal article" date="2024" name="BMC Genomics">
        <title>Functional annotation of a divergent genome using sequence and structure-based similarity.</title>
        <authorList>
            <person name="Svedberg D."/>
            <person name="Winiger R.R."/>
            <person name="Berg A."/>
            <person name="Sharma H."/>
            <person name="Tellgren-Roth C."/>
            <person name="Debrunner-Vossbrinck B.A."/>
            <person name="Vossbrinck C.R."/>
            <person name="Barandun J."/>
        </authorList>
    </citation>
    <scope>NUCLEOTIDE SEQUENCE</scope>
    <source>
        <strain evidence="1">Illinois isolate</strain>
    </source>
</reference>
<dbReference type="Proteomes" id="UP001334084">
    <property type="component" value="Chromosome 2"/>
</dbReference>
<keyword evidence="1" id="KW-0808">Transferase</keyword>